<evidence type="ECO:0000313" key="3">
    <source>
        <dbReference type="Proteomes" id="UP000326396"/>
    </source>
</evidence>
<dbReference type="EMBL" id="SZYD01000017">
    <property type="protein sequence ID" value="KAD3066837.1"/>
    <property type="molecule type" value="Genomic_DNA"/>
</dbReference>
<evidence type="ECO:0000313" key="2">
    <source>
        <dbReference type="EMBL" id="KAD3066837.1"/>
    </source>
</evidence>
<accession>A0A5N6LYY5</accession>
<protein>
    <submittedName>
        <fullName evidence="2">Uncharacterized protein</fullName>
    </submittedName>
</protein>
<dbReference type="Proteomes" id="UP000326396">
    <property type="component" value="Linkage Group LG7"/>
</dbReference>
<evidence type="ECO:0000256" key="1">
    <source>
        <dbReference type="SAM" id="MobiDB-lite"/>
    </source>
</evidence>
<reference evidence="2 3" key="1">
    <citation type="submission" date="2019-05" db="EMBL/GenBank/DDBJ databases">
        <title>Mikania micrantha, genome provides insights into the molecular mechanism of rapid growth.</title>
        <authorList>
            <person name="Liu B."/>
        </authorList>
    </citation>
    <scope>NUCLEOTIDE SEQUENCE [LARGE SCALE GENOMIC DNA]</scope>
    <source>
        <strain evidence="2">NLD-2019</strain>
        <tissue evidence="2">Leaf</tissue>
    </source>
</reference>
<dbReference type="AlphaFoldDB" id="A0A5N6LYY5"/>
<name>A0A5N6LYY5_9ASTR</name>
<feature type="region of interest" description="Disordered" evidence="1">
    <location>
        <begin position="78"/>
        <end position="108"/>
    </location>
</feature>
<gene>
    <name evidence="2" type="ORF">E3N88_34717</name>
</gene>
<organism evidence="2 3">
    <name type="scientific">Mikania micrantha</name>
    <name type="common">bitter vine</name>
    <dbReference type="NCBI Taxonomy" id="192012"/>
    <lineage>
        <taxon>Eukaryota</taxon>
        <taxon>Viridiplantae</taxon>
        <taxon>Streptophyta</taxon>
        <taxon>Embryophyta</taxon>
        <taxon>Tracheophyta</taxon>
        <taxon>Spermatophyta</taxon>
        <taxon>Magnoliopsida</taxon>
        <taxon>eudicotyledons</taxon>
        <taxon>Gunneridae</taxon>
        <taxon>Pentapetalae</taxon>
        <taxon>asterids</taxon>
        <taxon>campanulids</taxon>
        <taxon>Asterales</taxon>
        <taxon>Asteraceae</taxon>
        <taxon>Asteroideae</taxon>
        <taxon>Heliantheae alliance</taxon>
        <taxon>Eupatorieae</taxon>
        <taxon>Mikania</taxon>
    </lineage>
</organism>
<comment type="caution">
    <text evidence="2">The sequence shown here is derived from an EMBL/GenBank/DDBJ whole genome shotgun (WGS) entry which is preliminary data.</text>
</comment>
<proteinExistence type="predicted"/>
<keyword evidence="3" id="KW-1185">Reference proteome</keyword>
<sequence length="133" mass="15069">MVEPRNSSNVAAIKLTITLRSAHDLRLVVLCNHDRLLRDFTKNTFQANHTSRRPRHLRDINAWRIHEKDSLCHRNGSRDIIGRSRAGAKGAERNSQGRRRRARLSGGVAGSWAAGVVVTGRDRRGDGRWKRDS</sequence>